<dbReference type="PROSITE" id="PS51186">
    <property type="entry name" value="GNAT"/>
    <property type="match status" value="1"/>
</dbReference>
<organism evidence="4 5">
    <name type="scientific">Actinomadura fibrosa</name>
    <dbReference type="NCBI Taxonomy" id="111802"/>
    <lineage>
        <taxon>Bacteria</taxon>
        <taxon>Bacillati</taxon>
        <taxon>Actinomycetota</taxon>
        <taxon>Actinomycetes</taxon>
        <taxon>Streptosporangiales</taxon>
        <taxon>Thermomonosporaceae</taxon>
        <taxon>Actinomadura</taxon>
    </lineage>
</organism>
<evidence type="ECO:0000313" key="4">
    <source>
        <dbReference type="EMBL" id="MFD0686519.1"/>
    </source>
</evidence>
<dbReference type="PANTHER" id="PTHR43877">
    <property type="entry name" value="AMINOALKYLPHOSPHONATE N-ACETYLTRANSFERASE-RELATED-RELATED"/>
    <property type="match status" value="1"/>
</dbReference>
<evidence type="ECO:0000256" key="2">
    <source>
        <dbReference type="ARBA" id="ARBA00023315"/>
    </source>
</evidence>
<sequence length="172" mass="18747">MLTIRFAGPDDAEAVESARGRSWRAAYAGLLPDAVIERLTGPAEVERRRGWLAANPAGRMLLAEVDGAPAGMAAYGPERRVPDGPVPGRSRVEVYSLYVAPEHWSDGVGRALLERVADEARAAGHDRLVLWVLETNARARRFYGRAGLTSTGRTDAELAGHVISEVRYERDL</sequence>
<dbReference type="EMBL" id="JBHTGP010000011">
    <property type="protein sequence ID" value="MFD0686519.1"/>
    <property type="molecule type" value="Genomic_DNA"/>
</dbReference>
<keyword evidence="1 4" id="KW-0808">Transferase</keyword>
<gene>
    <name evidence="4" type="ORF">ACFQZM_18610</name>
</gene>
<dbReference type="Gene3D" id="3.40.630.30">
    <property type="match status" value="1"/>
</dbReference>
<dbReference type="Pfam" id="PF00583">
    <property type="entry name" value="Acetyltransf_1"/>
    <property type="match status" value="1"/>
</dbReference>
<dbReference type="CDD" id="cd04301">
    <property type="entry name" value="NAT_SF"/>
    <property type="match status" value="1"/>
</dbReference>
<keyword evidence="2 4" id="KW-0012">Acyltransferase</keyword>
<proteinExistence type="predicted"/>
<dbReference type="GO" id="GO:0016746">
    <property type="term" value="F:acyltransferase activity"/>
    <property type="evidence" value="ECO:0007669"/>
    <property type="project" value="UniProtKB-KW"/>
</dbReference>
<dbReference type="SUPFAM" id="SSF55729">
    <property type="entry name" value="Acyl-CoA N-acyltransferases (Nat)"/>
    <property type="match status" value="1"/>
</dbReference>
<dbReference type="EC" id="2.3.-.-" evidence="4"/>
<comment type="caution">
    <text evidence="4">The sequence shown here is derived from an EMBL/GenBank/DDBJ whole genome shotgun (WGS) entry which is preliminary data.</text>
</comment>
<protein>
    <submittedName>
        <fullName evidence="4">GNAT family N-acetyltransferase</fullName>
        <ecNumber evidence="4">2.3.-.-</ecNumber>
    </submittedName>
</protein>
<accession>A0ABW2XKD0</accession>
<name>A0ABW2XKD0_9ACTN</name>
<dbReference type="Proteomes" id="UP001597063">
    <property type="component" value="Unassembled WGS sequence"/>
</dbReference>
<feature type="domain" description="N-acetyltransferase" evidence="3">
    <location>
        <begin position="2"/>
        <end position="172"/>
    </location>
</feature>
<reference evidence="5" key="1">
    <citation type="journal article" date="2019" name="Int. J. Syst. Evol. Microbiol.">
        <title>The Global Catalogue of Microorganisms (GCM) 10K type strain sequencing project: providing services to taxonomists for standard genome sequencing and annotation.</title>
        <authorList>
            <consortium name="The Broad Institute Genomics Platform"/>
            <consortium name="The Broad Institute Genome Sequencing Center for Infectious Disease"/>
            <person name="Wu L."/>
            <person name="Ma J."/>
        </authorList>
    </citation>
    <scope>NUCLEOTIDE SEQUENCE [LARGE SCALE GENOMIC DNA]</scope>
    <source>
        <strain evidence="5">JCM 9371</strain>
    </source>
</reference>
<evidence type="ECO:0000259" key="3">
    <source>
        <dbReference type="PROSITE" id="PS51186"/>
    </source>
</evidence>
<dbReference type="InterPro" id="IPR050832">
    <property type="entry name" value="Bact_Acetyltransf"/>
</dbReference>
<evidence type="ECO:0000256" key="1">
    <source>
        <dbReference type="ARBA" id="ARBA00022679"/>
    </source>
</evidence>
<dbReference type="InterPro" id="IPR000182">
    <property type="entry name" value="GNAT_dom"/>
</dbReference>
<dbReference type="RefSeq" id="WP_131762250.1">
    <property type="nucleotide sequence ID" value="NZ_CAACUY010000219.1"/>
</dbReference>
<keyword evidence="5" id="KW-1185">Reference proteome</keyword>
<dbReference type="InterPro" id="IPR016181">
    <property type="entry name" value="Acyl_CoA_acyltransferase"/>
</dbReference>
<evidence type="ECO:0000313" key="5">
    <source>
        <dbReference type="Proteomes" id="UP001597063"/>
    </source>
</evidence>